<evidence type="ECO:0000256" key="4">
    <source>
        <dbReference type="ARBA" id="ARBA00022827"/>
    </source>
</evidence>
<evidence type="ECO:0000313" key="10">
    <source>
        <dbReference type="Proteomes" id="UP001635817"/>
    </source>
</evidence>
<dbReference type="Gene3D" id="1.10.540.10">
    <property type="entry name" value="Acyl-CoA dehydrogenase/oxidase, N-terminal domain"/>
    <property type="match status" value="1"/>
</dbReference>
<dbReference type="GO" id="GO:0016491">
    <property type="term" value="F:oxidoreductase activity"/>
    <property type="evidence" value="ECO:0007669"/>
    <property type="project" value="UniProtKB-KW"/>
</dbReference>
<organism evidence="9 10">
    <name type="scientific">Mycolicibacterium septicum</name>
    <dbReference type="NCBI Taxonomy" id="98668"/>
    <lineage>
        <taxon>Bacteria</taxon>
        <taxon>Bacillati</taxon>
        <taxon>Actinomycetota</taxon>
        <taxon>Actinomycetes</taxon>
        <taxon>Mycobacteriales</taxon>
        <taxon>Mycobacteriaceae</taxon>
        <taxon>Mycolicibacterium</taxon>
    </lineage>
</organism>
<comment type="similarity">
    <text evidence="2 5">Belongs to the acyl-CoA dehydrogenase family.</text>
</comment>
<evidence type="ECO:0000256" key="5">
    <source>
        <dbReference type="RuleBase" id="RU362125"/>
    </source>
</evidence>
<dbReference type="InterPro" id="IPR006091">
    <property type="entry name" value="Acyl-CoA_Oxase/DH_mid-dom"/>
</dbReference>
<dbReference type="Pfam" id="PF02771">
    <property type="entry name" value="Acyl-CoA_dh_N"/>
    <property type="match status" value="1"/>
</dbReference>
<accession>A0ABW9M1Q3</accession>
<gene>
    <name evidence="9" type="ORF">ACK4CP_27725</name>
</gene>
<reference evidence="9 10" key="1">
    <citation type="submission" date="2024-12" db="EMBL/GenBank/DDBJ databases">
        <title>The coexistence of Mycolicibacterium septicum and Mycolicibacterium nivoides in clinical samples.</title>
        <authorList>
            <person name="Wang C."/>
            <person name="Feng Y."/>
            <person name="Zong Z."/>
        </authorList>
    </citation>
    <scope>NUCLEOTIDE SEQUENCE [LARGE SCALE GENOMIC DNA]</scope>
    <source>
        <strain evidence="9 10">120310</strain>
    </source>
</reference>
<evidence type="ECO:0000313" key="9">
    <source>
        <dbReference type="EMBL" id="MFN6554211.1"/>
    </source>
</evidence>
<comment type="cofactor">
    <cofactor evidence="1 5">
        <name>FAD</name>
        <dbReference type="ChEBI" id="CHEBI:57692"/>
    </cofactor>
</comment>
<dbReference type="Gene3D" id="1.20.140.10">
    <property type="entry name" value="Butyryl-CoA Dehydrogenase, subunit A, domain 3"/>
    <property type="match status" value="1"/>
</dbReference>
<keyword evidence="4 5" id="KW-0274">FAD</keyword>
<evidence type="ECO:0000256" key="1">
    <source>
        <dbReference type="ARBA" id="ARBA00001974"/>
    </source>
</evidence>
<dbReference type="Gene3D" id="2.40.110.10">
    <property type="entry name" value="Butyryl-CoA Dehydrogenase, subunit A, domain 2"/>
    <property type="match status" value="1"/>
</dbReference>
<dbReference type="Pfam" id="PF02770">
    <property type="entry name" value="Acyl-CoA_dh_M"/>
    <property type="match status" value="1"/>
</dbReference>
<evidence type="ECO:0000256" key="3">
    <source>
        <dbReference type="ARBA" id="ARBA00022630"/>
    </source>
</evidence>
<protein>
    <submittedName>
        <fullName evidence="9">Acyl-CoA dehydrogenase family protein</fullName>
        <ecNumber evidence="9">1.-.-.-</ecNumber>
    </submittedName>
</protein>
<dbReference type="InterPro" id="IPR037069">
    <property type="entry name" value="AcylCoA_DH/ox_N_sf"/>
</dbReference>
<dbReference type="PIRSF" id="PIRSF016578">
    <property type="entry name" value="HsaA"/>
    <property type="match status" value="1"/>
</dbReference>
<dbReference type="EMBL" id="JBKBDE010000012">
    <property type="protein sequence ID" value="MFN6554211.1"/>
    <property type="molecule type" value="Genomic_DNA"/>
</dbReference>
<feature type="domain" description="Acyl-CoA dehydrogenase/oxidase N-terminal" evidence="8">
    <location>
        <begin position="7"/>
        <end position="116"/>
    </location>
</feature>
<dbReference type="InterPro" id="IPR009075">
    <property type="entry name" value="AcylCo_DH/oxidase_C"/>
</dbReference>
<keyword evidence="3 5" id="KW-0285">Flavoprotein</keyword>
<dbReference type="Pfam" id="PF00441">
    <property type="entry name" value="Acyl-CoA_dh_1"/>
    <property type="match status" value="1"/>
</dbReference>
<dbReference type="InterPro" id="IPR013786">
    <property type="entry name" value="AcylCoA_DH/ox_N"/>
</dbReference>
<evidence type="ECO:0000256" key="2">
    <source>
        <dbReference type="ARBA" id="ARBA00009347"/>
    </source>
</evidence>
<name>A0ABW9M1Q3_9MYCO</name>
<sequence>MHYAFDDDQEAFRRELANFAQRVLAPHYQADDRAARMRPETVHQMAGMGLTGLRIPERFGGQNADAVTTGIAAEEISRADINACYILLIASLNADILLANASEEQLARWLPPIANGSALSALVLTEPDHGSDAANLSVRAQSDGSGWSLTGEKTSISLGMVADTGIVFARTGGPGARGVSAFYVNLNDPRIARTALDDHGGRAIGRASLHFDGLPVSPSELIGDEGAGFVSVMQGFDYSRAVIGLMCVGIAQAALDEAIEYARTRQAFGGCIGRNQGVAFPLVEQATKLAAARHLCYEALWRRDQGLDHTVAANMAKWFAPKTAGEVVHQALLTFGHAGWGTDSPQGQRLRDVLALEIADGTAQVAKLVVARKLLGREYAP</sequence>
<dbReference type="PANTHER" id="PTHR43884:SF12">
    <property type="entry name" value="ISOVALERYL-COA DEHYDROGENASE, MITOCHONDRIAL-RELATED"/>
    <property type="match status" value="1"/>
</dbReference>
<dbReference type="EC" id="1.-.-.-" evidence="9"/>
<comment type="caution">
    <text evidence="9">The sequence shown here is derived from an EMBL/GenBank/DDBJ whole genome shotgun (WGS) entry which is preliminary data.</text>
</comment>
<dbReference type="InterPro" id="IPR009100">
    <property type="entry name" value="AcylCoA_DH/oxidase_NM_dom_sf"/>
</dbReference>
<feature type="domain" description="Acyl-CoA oxidase/dehydrogenase middle" evidence="7">
    <location>
        <begin position="121"/>
        <end position="212"/>
    </location>
</feature>
<dbReference type="SUPFAM" id="SSF56645">
    <property type="entry name" value="Acyl-CoA dehydrogenase NM domain-like"/>
    <property type="match status" value="1"/>
</dbReference>
<dbReference type="Proteomes" id="UP001635817">
    <property type="component" value="Unassembled WGS sequence"/>
</dbReference>
<dbReference type="RefSeq" id="WP_409552360.1">
    <property type="nucleotide sequence ID" value="NZ_JBKBDE010000012.1"/>
</dbReference>
<dbReference type="SUPFAM" id="SSF47203">
    <property type="entry name" value="Acyl-CoA dehydrogenase C-terminal domain-like"/>
    <property type="match status" value="1"/>
</dbReference>
<evidence type="ECO:0000259" key="7">
    <source>
        <dbReference type="Pfam" id="PF02770"/>
    </source>
</evidence>
<dbReference type="InterPro" id="IPR036250">
    <property type="entry name" value="AcylCo_DH-like_C"/>
</dbReference>
<proteinExistence type="inferred from homology"/>
<keyword evidence="5 9" id="KW-0560">Oxidoreductase</keyword>
<evidence type="ECO:0000259" key="6">
    <source>
        <dbReference type="Pfam" id="PF00441"/>
    </source>
</evidence>
<feature type="domain" description="Acyl-CoA dehydrogenase/oxidase C-terminal" evidence="6">
    <location>
        <begin position="226"/>
        <end position="375"/>
    </location>
</feature>
<evidence type="ECO:0000259" key="8">
    <source>
        <dbReference type="Pfam" id="PF02771"/>
    </source>
</evidence>
<dbReference type="PANTHER" id="PTHR43884">
    <property type="entry name" value="ACYL-COA DEHYDROGENASE"/>
    <property type="match status" value="1"/>
</dbReference>
<keyword evidence="10" id="KW-1185">Reference proteome</keyword>
<dbReference type="InterPro" id="IPR046373">
    <property type="entry name" value="Acyl-CoA_Oxase/DH_mid-dom_sf"/>
</dbReference>